<accession>A0AA37K4U5</accession>
<keyword evidence="1" id="KW-1133">Transmembrane helix</keyword>
<protein>
    <submittedName>
        <fullName evidence="2">Uncharacterized protein</fullName>
    </submittedName>
</protein>
<name>A0AA37K4U5_9BACT</name>
<keyword evidence="1" id="KW-0472">Membrane</keyword>
<proteinExistence type="predicted"/>
<keyword evidence="1" id="KW-0812">Transmembrane</keyword>
<evidence type="ECO:0000313" key="3">
    <source>
        <dbReference type="Proteomes" id="UP001055114"/>
    </source>
</evidence>
<dbReference type="RefSeq" id="WP_005650836.1">
    <property type="nucleotide sequence ID" value="NZ_BQNZ01000001.1"/>
</dbReference>
<feature type="transmembrane region" description="Helical" evidence="1">
    <location>
        <begin position="20"/>
        <end position="38"/>
    </location>
</feature>
<dbReference type="AlphaFoldDB" id="A0AA37K4U5"/>
<evidence type="ECO:0000313" key="2">
    <source>
        <dbReference type="EMBL" id="GKH70620.1"/>
    </source>
</evidence>
<dbReference type="Proteomes" id="UP001055114">
    <property type="component" value="Unassembled WGS sequence"/>
</dbReference>
<feature type="transmembrane region" description="Helical" evidence="1">
    <location>
        <begin position="44"/>
        <end position="65"/>
    </location>
</feature>
<gene>
    <name evidence="2" type="ORF">CE91St3_04830</name>
</gene>
<sequence>MEKIGWIILQANQVDVASKVFILLLMAIISYGIGSIGSKRKIGFGWAFAFSFFLSPIIGLIIVLCSKKKDVEFIDIDKK</sequence>
<comment type="caution">
    <text evidence="2">The sequence shown here is derived from an EMBL/GenBank/DDBJ whole genome shotgun (WGS) entry which is preliminary data.</text>
</comment>
<evidence type="ECO:0000256" key="1">
    <source>
        <dbReference type="SAM" id="Phobius"/>
    </source>
</evidence>
<dbReference type="EMBL" id="BQNZ01000001">
    <property type="protein sequence ID" value="GKH70620.1"/>
    <property type="molecule type" value="Genomic_DNA"/>
</dbReference>
<reference evidence="2" key="1">
    <citation type="submission" date="2022-01" db="EMBL/GenBank/DDBJ databases">
        <title>Novel bile acid biosynthetic pathways are enriched in the microbiome of centenarians.</title>
        <authorList>
            <person name="Sato Y."/>
            <person name="Atarashi K."/>
            <person name="Plichta R.D."/>
            <person name="Arai Y."/>
            <person name="Sasajima S."/>
            <person name="Kearney M.S."/>
            <person name="Suda W."/>
            <person name="Takeshita K."/>
            <person name="Sasaki T."/>
            <person name="Okamoto S."/>
            <person name="Skelly N.A."/>
            <person name="Okamura Y."/>
            <person name="Vlamakis H."/>
            <person name="Li Y."/>
            <person name="Tanoue T."/>
            <person name="Takei H."/>
            <person name="Nittono H."/>
            <person name="Narushima S."/>
            <person name="Irie J."/>
            <person name="Itoh H."/>
            <person name="Moriya K."/>
            <person name="Sugiura Y."/>
            <person name="Suematsu M."/>
            <person name="Moritoki N."/>
            <person name="Shibata S."/>
            <person name="Littman R.D."/>
            <person name="Fischbach A.M."/>
            <person name="Uwamino Y."/>
            <person name="Inoue T."/>
            <person name="Honda A."/>
            <person name="Hattori M."/>
            <person name="Murai T."/>
            <person name="Xavier J.R."/>
            <person name="Hirose N."/>
            <person name="Honda K."/>
        </authorList>
    </citation>
    <scope>NUCLEOTIDE SEQUENCE</scope>
    <source>
        <strain evidence="2">CE91-St3</strain>
    </source>
</reference>
<organism evidence="2 3">
    <name type="scientific">Parabacteroides merdae</name>
    <dbReference type="NCBI Taxonomy" id="46503"/>
    <lineage>
        <taxon>Bacteria</taxon>
        <taxon>Pseudomonadati</taxon>
        <taxon>Bacteroidota</taxon>
        <taxon>Bacteroidia</taxon>
        <taxon>Bacteroidales</taxon>
        <taxon>Tannerellaceae</taxon>
        <taxon>Parabacteroides</taxon>
    </lineage>
</organism>